<reference evidence="2" key="1">
    <citation type="journal article" date="2014" name="Int. J. Syst. Evol. Microbiol.">
        <title>Complete genome sequence of Corynebacterium casei LMG S-19264T (=DSM 44701T), isolated from a smear-ripened cheese.</title>
        <authorList>
            <consortium name="US DOE Joint Genome Institute (JGI-PGF)"/>
            <person name="Walter F."/>
            <person name="Albersmeier A."/>
            <person name="Kalinowski J."/>
            <person name="Ruckert C."/>
        </authorList>
    </citation>
    <scope>NUCLEOTIDE SEQUENCE</scope>
    <source>
        <strain evidence="2">JCM 19831</strain>
    </source>
</reference>
<protein>
    <recommendedName>
        <fullName evidence="1">Suppressor of fused-like domain-containing protein</fullName>
    </recommendedName>
</protein>
<dbReference type="GO" id="GO:0005737">
    <property type="term" value="C:cytoplasm"/>
    <property type="evidence" value="ECO:0007669"/>
    <property type="project" value="TreeGrafter"/>
</dbReference>
<evidence type="ECO:0000259" key="1">
    <source>
        <dbReference type="Pfam" id="PF05076"/>
    </source>
</evidence>
<dbReference type="InterPro" id="IPR020941">
    <property type="entry name" value="SUFU-like_domain"/>
</dbReference>
<sequence length="358" mass="39071">MAAGPRERLNHRVTSDAPGWDAIDAALERLYPGVEPKHFATLIKWRLGGPDPLDGISYYPRLDPVPHWHIVSYGMSELYGKESANAEESGWGFEFTFRLRRDAADDDPPIWAANFLQNLARYVFETGNWFEVNHHMDLNGPIALDQETLIRAIAFTEDPELGTIETPHGIVQFLQIVGLTPDEYAATQAWSVRDLLDLLAERLPLLVTDLDRGSATDDPVIAEAVEEGRRREGSATASLAVAEFSWRRDGDLIRLVVGAHIAERVAQTLLGRLPFGRQLVVNGPDATAVFSSGSFSVGTAEESDTLAVVLTVEALDGLVSVLVPEAGVRAVPAAESLVVEITRSDLRDGDGNLVETIG</sequence>
<dbReference type="SUPFAM" id="SSF103359">
    <property type="entry name" value="Suppressor of Fused, N-terminal domain"/>
    <property type="match status" value="1"/>
</dbReference>
<gene>
    <name evidence="2" type="ORF">GCM10007977_016690</name>
</gene>
<comment type="caution">
    <text evidence="2">The sequence shown here is derived from an EMBL/GenBank/DDBJ whole genome shotgun (WGS) entry which is preliminary data.</text>
</comment>
<dbReference type="PANTHER" id="PTHR10928:SF2">
    <property type="entry name" value="SUPPRESSOR OF FUSED HOMOLOG"/>
    <property type="match status" value="1"/>
</dbReference>
<dbReference type="InterPro" id="IPR017429">
    <property type="entry name" value="Suppressor_of_fused_bac"/>
</dbReference>
<evidence type="ECO:0000313" key="3">
    <source>
        <dbReference type="Proteomes" id="UP000642070"/>
    </source>
</evidence>
<organism evidence="2 3">
    <name type="scientific">Dactylosporangium sucinum</name>
    <dbReference type="NCBI Taxonomy" id="1424081"/>
    <lineage>
        <taxon>Bacteria</taxon>
        <taxon>Bacillati</taxon>
        <taxon>Actinomycetota</taxon>
        <taxon>Actinomycetes</taxon>
        <taxon>Micromonosporales</taxon>
        <taxon>Micromonosporaceae</taxon>
        <taxon>Dactylosporangium</taxon>
    </lineage>
</organism>
<dbReference type="InterPro" id="IPR037181">
    <property type="entry name" value="SUFU_N"/>
</dbReference>
<evidence type="ECO:0000313" key="2">
    <source>
        <dbReference type="EMBL" id="GGM16085.1"/>
    </source>
</evidence>
<name>A0A917TA37_9ACTN</name>
<dbReference type="InterPro" id="IPR007768">
    <property type="entry name" value="Suppressor_of_fused"/>
</dbReference>
<feature type="domain" description="Suppressor of fused-like" evidence="1">
    <location>
        <begin position="49"/>
        <end position="212"/>
    </location>
</feature>
<keyword evidence="3" id="KW-1185">Reference proteome</keyword>
<reference evidence="2" key="2">
    <citation type="submission" date="2020-09" db="EMBL/GenBank/DDBJ databases">
        <authorList>
            <person name="Sun Q."/>
            <person name="Ohkuma M."/>
        </authorList>
    </citation>
    <scope>NUCLEOTIDE SEQUENCE</scope>
    <source>
        <strain evidence="2">JCM 19831</strain>
    </source>
</reference>
<dbReference type="Pfam" id="PF05076">
    <property type="entry name" value="SUFU"/>
    <property type="match status" value="1"/>
</dbReference>
<dbReference type="AlphaFoldDB" id="A0A917TA37"/>
<dbReference type="Proteomes" id="UP000642070">
    <property type="component" value="Unassembled WGS sequence"/>
</dbReference>
<accession>A0A917TA37</accession>
<dbReference type="PIRSF" id="PIRSF038192">
    <property type="entry name" value="Txn_reg_BtrU_prd"/>
    <property type="match status" value="1"/>
</dbReference>
<proteinExistence type="predicted"/>
<dbReference type="EMBL" id="BMPI01000006">
    <property type="protein sequence ID" value="GGM16085.1"/>
    <property type="molecule type" value="Genomic_DNA"/>
</dbReference>
<dbReference type="PANTHER" id="PTHR10928">
    <property type="entry name" value="SUPPRESSOR OF FUSED"/>
    <property type="match status" value="1"/>
</dbReference>